<dbReference type="EMBL" id="CP107906">
    <property type="protein sequence ID" value="WUG98677.1"/>
    <property type="molecule type" value="Genomic_DNA"/>
</dbReference>
<organism evidence="1 2">
    <name type="scientific">Streptomyces violaceus</name>
    <name type="common">Streptomyces venezuelae</name>
    <dbReference type="NCBI Taxonomy" id="1936"/>
    <lineage>
        <taxon>Bacteria</taxon>
        <taxon>Bacillati</taxon>
        <taxon>Actinomycetota</taxon>
        <taxon>Actinomycetes</taxon>
        <taxon>Kitasatosporales</taxon>
        <taxon>Streptomycetaceae</taxon>
        <taxon>Streptomyces</taxon>
    </lineage>
</organism>
<evidence type="ECO:0000313" key="2">
    <source>
        <dbReference type="Proteomes" id="UP001341259"/>
    </source>
</evidence>
<gene>
    <name evidence="1" type="ORF">OHB29_40030</name>
</gene>
<evidence type="ECO:0000313" key="1">
    <source>
        <dbReference type="EMBL" id="WUG98677.1"/>
    </source>
</evidence>
<proteinExistence type="predicted"/>
<protein>
    <submittedName>
        <fullName evidence="1">Uncharacterized protein</fullName>
    </submittedName>
</protein>
<dbReference type="Proteomes" id="UP001341259">
    <property type="component" value="Chromosome"/>
</dbReference>
<sequence>MDHAKFAKTATHAYGTVADYEAVITDTATPETEIAALRSLGVPVETVDPGDHPQ</sequence>
<keyword evidence="2" id="KW-1185">Reference proteome</keyword>
<name>A0ABZ1P3Z9_STRVL</name>
<reference evidence="1 2" key="1">
    <citation type="submission" date="2022-10" db="EMBL/GenBank/DDBJ databases">
        <title>The complete genomes of actinobacterial strains from the NBC collection.</title>
        <authorList>
            <person name="Joergensen T.S."/>
            <person name="Alvarez Arevalo M."/>
            <person name="Sterndorff E.B."/>
            <person name="Faurdal D."/>
            <person name="Vuksanovic O."/>
            <person name="Mourched A.-S."/>
            <person name="Charusanti P."/>
            <person name="Shaw S."/>
            <person name="Blin K."/>
            <person name="Weber T."/>
        </authorList>
    </citation>
    <scope>NUCLEOTIDE SEQUENCE [LARGE SCALE GENOMIC DNA]</scope>
    <source>
        <strain evidence="1 2">NBC_00456</strain>
    </source>
</reference>
<dbReference type="RefSeq" id="WP_328346749.1">
    <property type="nucleotide sequence ID" value="NZ_CP107906.1"/>
</dbReference>
<accession>A0ABZ1P3Z9</accession>